<dbReference type="Proteomes" id="UP000316726">
    <property type="component" value="Chromosome 3"/>
</dbReference>
<evidence type="ECO:0000256" key="1">
    <source>
        <dbReference type="SAM" id="Phobius"/>
    </source>
</evidence>
<keyword evidence="4" id="KW-1185">Reference proteome</keyword>
<name>A0A5B8MGL1_9CHLO</name>
<reference evidence="3 4" key="1">
    <citation type="submission" date="2018-07" db="EMBL/GenBank/DDBJ databases">
        <title>The complete nuclear genome of the prasinophyte Chloropicon primus (CCMP1205).</title>
        <authorList>
            <person name="Pombert J.-F."/>
            <person name="Otis C."/>
            <person name="Turmel M."/>
            <person name="Lemieux C."/>
        </authorList>
    </citation>
    <scope>NUCLEOTIDE SEQUENCE [LARGE SCALE GENOMIC DNA]</scope>
    <source>
        <strain evidence="3 4">CCMP1205</strain>
    </source>
</reference>
<protein>
    <submittedName>
        <fullName evidence="3">Uncharacterized protein</fullName>
    </submittedName>
</protein>
<dbReference type="EMBL" id="CP031036">
    <property type="protein sequence ID" value="QDZ19537.1"/>
    <property type="molecule type" value="Genomic_DNA"/>
</dbReference>
<dbReference type="EMBL" id="HBHL01002727">
    <property type="protein sequence ID" value="CAD9712799.1"/>
    <property type="molecule type" value="Transcribed_RNA"/>
</dbReference>
<keyword evidence="1" id="KW-0812">Transmembrane</keyword>
<feature type="transmembrane region" description="Helical" evidence="1">
    <location>
        <begin position="94"/>
        <end position="119"/>
    </location>
</feature>
<reference evidence="2" key="2">
    <citation type="submission" date="2021-01" db="EMBL/GenBank/DDBJ databases">
        <authorList>
            <person name="Corre E."/>
            <person name="Pelletier E."/>
            <person name="Niang G."/>
            <person name="Scheremetjew M."/>
            <person name="Finn R."/>
            <person name="Kale V."/>
            <person name="Holt S."/>
            <person name="Cochrane G."/>
            <person name="Meng A."/>
            <person name="Brown T."/>
            <person name="Cohen L."/>
        </authorList>
    </citation>
    <scope>NUCLEOTIDE SEQUENCE</scope>
    <source>
        <strain evidence="2">CCMP1205</strain>
    </source>
</reference>
<organism evidence="3 4">
    <name type="scientific">Chloropicon primus</name>
    <dbReference type="NCBI Taxonomy" id="1764295"/>
    <lineage>
        <taxon>Eukaryota</taxon>
        <taxon>Viridiplantae</taxon>
        <taxon>Chlorophyta</taxon>
        <taxon>Chloropicophyceae</taxon>
        <taxon>Chloropicales</taxon>
        <taxon>Chloropicaceae</taxon>
        <taxon>Chloropicon</taxon>
    </lineage>
</organism>
<accession>A0A5B8MGL1</accession>
<evidence type="ECO:0000313" key="4">
    <source>
        <dbReference type="Proteomes" id="UP000316726"/>
    </source>
</evidence>
<evidence type="ECO:0000313" key="2">
    <source>
        <dbReference type="EMBL" id="CAD9712799.1"/>
    </source>
</evidence>
<sequence length="225" mass="24761">MKKELDPSLRLTGAKAISELRKLERRNSLDLEEEVAQQTDKRKARRRALTKGRVKAATTHFAPVAVPLSVKLLWDGSRGLGLALRGRVGEGSVGATGLLLLAAQAILGLAILLVLHAILRPRGAHQSYDGRGREGSAARSLLGGSFAKGRGNDLGVMTQKLKVIVLILFGEENMRRAYRRLNSHKEVHEMLSWICKVVGLSETDTMQKNEMLEKIEEVERVVGIQ</sequence>
<evidence type="ECO:0000313" key="3">
    <source>
        <dbReference type="EMBL" id="QDZ19537.1"/>
    </source>
</evidence>
<proteinExistence type="predicted"/>
<dbReference type="AlphaFoldDB" id="A0A5B8MGL1"/>
<keyword evidence="1" id="KW-1133">Transmembrane helix</keyword>
<keyword evidence="1" id="KW-0472">Membrane</keyword>
<gene>
    <name evidence="3" type="ORF">A3770_03p20550</name>
    <name evidence="2" type="ORF">CPRI1469_LOCUS1648</name>
</gene>